<evidence type="ECO:0000313" key="5">
    <source>
        <dbReference type="Proteomes" id="UP000639772"/>
    </source>
</evidence>
<feature type="repeat" description="PPR" evidence="3">
    <location>
        <begin position="348"/>
        <end position="382"/>
    </location>
</feature>
<dbReference type="Proteomes" id="UP000639772">
    <property type="component" value="Unassembled WGS sequence"/>
</dbReference>
<evidence type="ECO:0000256" key="2">
    <source>
        <dbReference type="ARBA" id="ARBA00022737"/>
    </source>
</evidence>
<dbReference type="InterPro" id="IPR002885">
    <property type="entry name" value="PPR_rpt"/>
</dbReference>
<organism evidence="4 5">
    <name type="scientific">Vanilla planifolia</name>
    <name type="common">Vanilla</name>
    <dbReference type="NCBI Taxonomy" id="51239"/>
    <lineage>
        <taxon>Eukaryota</taxon>
        <taxon>Viridiplantae</taxon>
        <taxon>Streptophyta</taxon>
        <taxon>Embryophyta</taxon>
        <taxon>Tracheophyta</taxon>
        <taxon>Spermatophyta</taxon>
        <taxon>Magnoliopsida</taxon>
        <taxon>Liliopsida</taxon>
        <taxon>Asparagales</taxon>
        <taxon>Orchidaceae</taxon>
        <taxon>Vanilloideae</taxon>
        <taxon>Vanilleae</taxon>
        <taxon>Vanilla</taxon>
    </lineage>
</organism>
<evidence type="ECO:0000256" key="3">
    <source>
        <dbReference type="PROSITE-ProRule" id="PRU00708"/>
    </source>
</evidence>
<gene>
    <name evidence="4" type="ORF">HPP92_010534</name>
</gene>
<dbReference type="PANTHER" id="PTHR47941">
    <property type="entry name" value="PENTATRICOPEPTIDE REPEAT-CONTAINING PROTEIN 3, MITOCHONDRIAL"/>
    <property type="match status" value="1"/>
</dbReference>
<feature type="repeat" description="PPR" evidence="3">
    <location>
        <begin position="313"/>
        <end position="347"/>
    </location>
</feature>
<comment type="caution">
    <text evidence="4">The sequence shown here is derived from an EMBL/GenBank/DDBJ whole genome shotgun (WGS) entry which is preliminary data.</text>
</comment>
<dbReference type="PROSITE" id="PS51375">
    <property type="entry name" value="PPR"/>
    <property type="match status" value="5"/>
</dbReference>
<keyword evidence="2" id="KW-0677">Repeat</keyword>
<comment type="similarity">
    <text evidence="1">Belongs to the PPR family. P subfamily.</text>
</comment>
<evidence type="ECO:0000313" key="4">
    <source>
        <dbReference type="EMBL" id="KAG0482450.1"/>
    </source>
</evidence>
<dbReference type="Gene3D" id="1.25.40.10">
    <property type="entry name" value="Tetratricopeptide repeat domain"/>
    <property type="match status" value="3"/>
</dbReference>
<accession>A0A835QZ76</accession>
<sequence length="491" mass="55283">MAINFPNTVSPPQPTSTAIDELAKLINEHQFPALPLRPLLVEHLLPLLLNPSFSSPCFVSSLFSRLYSAHSLPHKSLEVFRFSLLHFPSSLSSCSIPVLINILARSPRRLLFPSSAFLLLDLARRAIPSLLTTAALSALLSPLASRSPSPFDATLSAFNRAERIWAAAGHELFAANELTALLRAFCACGRLSEARAAFRLLHSRITPDARSLNTLLLGFGKAGHIAALDLFFHEILVRGFQPDAVSYNIRIHAYCRKNRFFEALQLTDEMERRSIPLTVRTMTTLIHGAGIAGETCRARELFDEMLKRRILPDRGAYNALMGAVVRAGDVQSGIEIFDEMEMKEIEWDDVSFYTILYGFRNLKNFNGFVKIYRRMFEKGFVPRTRTVMLLMKFFCVKGRVDLGLELWEFLLGKGCCPHRHALDSLAKELCCQGRVSDAYECFKQIVKRGRLPSERGVQLLEDFLLKAEDGEKLKEMRYMICNLKALVPIAS</sequence>
<name>A0A835QZ76_VANPL</name>
<reference evidence="4 5" key="1">
    <citation type="journal article" date="2020" name="Nat. Food">
        <title>A phased Vanilla planifolia genome enables genetic improvement of flavour and production.</title>
        <authorList>
            <person name="Hasing T."/>
            <person name="Tang H."/>
            <person name="Brym M."/>
            <person name="Khazi F."/>
            <person name="Huang T."/>
            <person name="Chambers A.H."/>
        </authorList>
    </citation>
    <scope>NUCLEOTIDE SEQUENCE [LARGE SCALE GENOMIC DNA]</scope>
    <source>
        <tissue evidence="4">Leaf</tissue>
    </source>
</reference>
<evidence type="ECO:0000256" key="1">
    <source>
        <dbReference type="ARBA" id="ARBA00007626"/>
    </source>
</evidence>
<dbReference type="Pfam" id="PF13041">
    <property type="entry name" value="PPR_2"/>
    <property type="match status" value="1"/>
</dbReference>
<evidence type="ECO:0008006" key="6">
    <source>
        <dbReference type="Google" id="ProtNLM"/>
    </source>
</evidence>
<proteinExistence type="inferred from homology"/>
<dbReference type="OrthoDB" id="185373at2759"/>
<dbReference type="EMBL" id="JADCNM010000005">
    <property type="protein sequence ID" value="KAG0482450.1"/>
    <property type="molecule type" value="Genomic_DNA"/>
</dbReference>
<protein>
    <recommendedName>
        <fullName evidence="6">Pentatricopeptide repeat-containing protein</fullName>
    </recommendedName>
</protein>
<feature type="repeat" description="PPR" evidence="3">
    <location>
        <begin position="208"/>
        <end position="242"/>
    </location>
</feature>
<dbReference type="InterPro" id="IPR011990">
    <property type="entry name" value="TPR-like_helical_dom_sf"/>
</dbReference>
<feature type="repeat" description="PPR" evidence="3">
    <location>
        <begin position="278"/>
        <end position="312"/>
    </location>
</feature>
<dbReference type="Pfam" id="PF01535">
    <property type="entry name" value="PPR"/>
    <property type="match status" value="3"/>
</dbReference>
<dbReference type="NCBIfam" id="TIGR00756">
    <property type="entry name" value="PPR"/>
    <property type="match status" value="3"/>
</dbReference>
<feature type="repeat" description="PPR" evidence="3">
    <location>
        <begin position="243"/>
        <end position="277"/>
    </location>
</feature>
<dbReference type="AlphaFoldDB" id="A0A835QZ76"/>